<sequence>MYIFEDYSDVTPSTSYPTVSGGIPLIFENCSSYQNPHDDKYAECDLSSDKDPCEYLKVGLFVCFLG</sequence>
<keyword evidence="1" id="KW-1185">Reference proteome</keyword>
<proteinExistence type="predicted"/>
<dbReference type="WBParaSite" id="PDA_v2.g5216.t1">
    <property type="protein sequence ID" value="PDA_v2.g5216.t1"/>
    <property type="gene ID" value="PDA_v2.g5216"/>
</dbReference>
<reference evidence="2" key="1">
    <citation type="submission" date="2022-11" db="UniProtKB">
        <authorList>
            <consortium name="WormBaseParasite"/>
        </authorList>
    </citation>
    <scope>IDENTIFICATION</scope>
</reference>
<organism evidence="1 2">
    <name type="scientific">Panagrolaimus davidi</name>
    <dbReference type="NCBI Taxonomy" id="227884"/>
    <lineage>
        <taxon>Eukaryota</taxon>
        <taxon>Metazoa</taxon>
        <taxon>Ecdysozoa</taxon>
        <taxon>Nematoda</taxon>
        <taxon>Chromadorea</taxon>
        <taxon>Rhabditida</taxon>
        <taxon>Tylenchina</taxon>
        <taxon>Panagrolaimomorpha</taxon>
        <taxon>Panagrolaimoidea</taxon>
        <taxon>Panagrolaimidae</taxon>
        <taxon>Panagrolaimus</taxon>
    </lineage>
</organism>
<evidence type="ECO:0000313" key="1">
    <source>
        <dbReference type="Proteomes" id="UP000887578"/>
    </source>
</evidence>
<protein>
    <submittedName>
        <fullName evidence="2">Uncharacterized protein</fullName>
    </submittedName>
</protein>
<evidence type="ECO:0000313" key="2">
    <source>
        <dbReference type="WBParaSite" id="PDA_v2.g5216.t1"/>
    </source>
</evidence>
<name>A0A914QN57_9BILA</name>
<accession>A0A914QN57</accession>
<dbReference type="Proteomes" id="UP000887578">
    <property type="component" value="Unplaced"/>
</dbReference>
<dbReference type="AlphaFoldDB" id="A0A914QN57"/>